<protein>
    <submittedName>
        <fullName evidence="1">Uncharacterized protein</fullName>
    </submittedName>
</protein>
<dbReference type="AlphaFoldDB" id="A0A0F9W0K8"/>
<accession>A0A0F9W0K8</accession>
<dbReference type="EMBL" id="LAZR01000251">
    <property type="protein sequence ID" value="KKN79201.1"/>
    <property type="molecule type" value="Genomic_DNA"/>
</dbReference>
<sequence length="81" mass="9657">MKYAKLKNIEENKRYGVSFWPGGVYPVDREYKKSVRIKGVFYELNIFFDGNKTNIQEYNETTARLIPREQIECINELSELM</sequence>
<gene>
    <name evidence="1" type="ORF">LCGC14_0342180</name>
</gene>
<comment type="caution">
    <text evidence="1">The sequence shown here is derived from an EMBL/GenBank/DDBJ whole genome shotgun (WGS) entry which is preliminary data.</text>
</comment>
<name>A0A0F9W0K8_9ZZZZ</name>
<reference evidence="1" key="1">
    <citation type="journal article" date="2015" name="Nature">
        <title>Complex archaea that bridge the gap between prokaryotes and eukaryotes.</title>
        <authorList>
            <person name="Spang A."/>
            <person name="Saw J.H."/>
            <person name="Jorgensen S.L."/>
            <person name="Zaremba-Niedzwiedzka K."/>
            <person name="Martijn J."/>
            <person name="Lind A.E."/>
            <person name="van Eijk R."/>
            <person name="Schleper C."/>
            <person name="Guy L."/>
            <person name="Ettema T.J."/>
        </authorList>
    </citation>
    <scope>NUCLEOTIDE SEQUENCE</scope>
</reference>
<proteinExistence type="predicted"/>
<evidence type="ECO:0000313" key="1">
    <source>
        <dbReference type="EMBL" id="KKN79201.1"/>
    </source>
</evidence>
<organism evidence="1">
    <name type="scientific">marine sediment metagenome</name>
    <dbReference type="NCBI Taxonomy" id="412755"/>
    <lineage>
        <taxon>unclassified sequences</taxon>
        <taxon>metagenomes</taxon>
        <taxon>ecological metagenomes</taxon>
    </lineage>
</organism>